<dbReference type="AlphaFoldDB" id="A0A443IDA8"/>
<organism evidence="1 2">
    <name type="scientific">[Pantoea] beijingensis</name>
    <dbReference type="NCBI Taxonomy" id="1324864"/>
    <lineage>
        <taxon>Bacteria</taxon>
        <taxon>Pseudomonadati</taxon>
        <taxon>Pseudomonadota</taxon>
        <taxon>Gammaproteobacteria</taxon>
        <taxon>Enterobacterales</taxon>
        <taxon>Erwiniaceae</taxon>
        <taxon>Erwinia</taxon>
    </lineage>
</organism>
<gene>
    <name evidence="1" type="ORF">ED28_09575</name>
</gene>
<keyword evidence="2" id="KW-1185">Reference proteome</keyword>
<sequence>MGYDCIWIKYGRFSNTDFSYIIGFHRISILSTLAERGSARLIPAIFHAASLLKVIPDLLRFVGKVCLWGSASTIPTASGLSFTFTLMQPG</sequence>
<evidence type="ECO:0000313" key="2">
    <source>
        <dbReference type="Proteomes" id="UP000288794"/>
    </source>
</evidence>
<comment type="caution">
    <text evidence="1">The sequence shown here is derived from an EMBL/GenBank/DDBJ whole genome shotgun (WGS) entry which is preliminary data.</text>
</comment>
<dbReference type="EMBL" id="JMEE01000031">
    <property type="protein sequence ID" value="RWR01880.1"/>
    <property type="molecule type" value="Genomic_DNA"/>
</dbReference>
<protein>
    <submittedName>
        <fullName evidence="1">Uncharacterized protein</fullName>
    </submittedName>
</protein>
<evidence type="ECO:0000313" key="1">
    <source>
        <dbReference type="EMBL" id="RWR01880.1"/>
    </source>
</evidence>
<proteinExistence type="predicted"/>
<reference evidence="1 2" key="1">
    <citation type="submission" date="2014-04" db="EMBL/GenBank/DDBJ databases">
        <title>Draft genome sequence of Pantoea beijingensis strain LMG 27579, an emerging pathogen to Pleurotus eryngii with potential industrial application.</title>
        <authorList>
            <person name="Xu F."/>
            <person name="Liu Y."/>
            <person name="Wang S."/>
            <person name="Yin Y."/>
            <person name="Ma Y."/>
            <person name="Zhao S."/>
            <person name="Rong C."/>
        </authorList>
    </citation>
    <scope>NUCLEOTIDE SEQUENCE [LARGE SCALE GENOMIC DNA]</scope>
    <source>
        <strain evidence="1 2">LMG 27579</strain>
    </source>
</reference>
<name>A0A443IDA8_9GAMM</name>
<dbReference type="Proteomes" id="UP000288794">
    <property type="component" value="Unassembled WGS sequence"/>
</dbReference>
<accession>A0A443IDA8</accession>